<comment type="caution">
    <text evidence="6">The sequence shown here is derived from an EMBL/GenBank/DDBJ whole genome shotgun (WGS) entry which is preliminary data.</text>
</comment>
<comment type="similarity">
    <text evidence="1">Belongs to the LysR transcriptional regulatory family.</text>
</comment>
<dbReference type="InterPro" id="IPR050950">
    <property type="entry name" value="HTH-type_LysR_regulators"/>
</dbReference>
<dbReference type="PANTHER" id="PTHR30419:SF28">
    <property type="entry name" value="HTH-TYPE TRANSCRIPTIONAL REGULATOR BSDA"/>
    <property type="match status" value="1"/>
</dbReference>
<dbReference type="PANTHER" id="PTHR30419">
    <property type="entry name" value="HTH-TYPE TRANSCRIPTIONAL REGULATOR YBHD"/>
    <property type="match status" value="1"/>
</dbReference>
<evidence type="ECO:0000313" key="7">
    <source>
        <dbReference type="Proteomes" id="UP001235840"/>
    </source>
</evidence>
<dbReference type="SUPFAM" id="SSF46785">
    <property type="entry name" value="Winged helix' DNA-binding domain"/>
    <property type="match status" value="1"/>
</dbReference>
<dbReference type="InterPro" id="IPR036388">
    <property type="entry name" value="WH-like_DNA-bd_sf"/>
</dbReference>
<dbReference type="Gene3D" id="3.40.190.290">
    <property type="match status" value="1"/>
</dbReference>
<evidence type="ECO:0000256" key="2">
    <source>
        <dbReference type="ARBA" id="ARBA00023015"/>
    </source>
</evidence>
<evidence type="ECO:0000256" key="1">
    <source>
        <dbReference type="ARBA" id="ARBA00009437"/>
    </source>
</evidence>
<keyword evidence="4" id="KW-0804">Transcription</keyword>
<accession>A0ABT9VU36</accession>
<evidence type="ECO:0000256" key="3">
    <source>
        <dbReference type="ARBA" id="ARBA00023125"/>
    </source>
</evidence>
<keyword evidence="2" id="KW-0805">Transcription regulation</keyword>
<organism evidence="6 7">
    <name type="scientific">Caldalkalibacillus horti</name>
    <dbReference type="NCBI Taxonomy" id="77523"/>
    <lineage>
        <taxon>Bacteria</taxon>
        <taxon>Bacillati</taxon>
        <taxon>Bacillota</taxon>
        <taxon>Bacilli</taxon>
        <taxon>Bacillales</taxon>
        <taxon>Bacillaceae</taxon>
        <taxon>Caldalkalibacillus</taxon>
    </lineage>
</organism>
<dbReference type="PROSITE" id="PS50931">
    <property type="entry name" value="HTH_LYSR"/>
    <property type="match status" value="1"/>
</dbReference>
<dbReference type="Pfam" id="PF00126">
    <property type="entry name" value="HTH_1"/>
    <property type="match status" value="1"/>
</dbReference>
<dbReference type="Gene3D" id="1.10.10.10">
    <property type="entry name" value="Winged helix-like DNA-binding domain superfamily/Winged helix DNA-binding domain"/>
    <property type="match status" value="1"/>
</dbReference>
<keyword evidence="7" id="KW-1185">Reference proteome</keyword>
<reference evidence="6 7" key="1">
    <citation type="submission" date="2023-07" db="EMBL/GenBank/DDBJ databases">
        <title>Genomic Encyclopedia of Type Strains, Phase IV (KMG-IV): sequencing the most valuable type-strain genomes for metagenomic binning, comparative biology and taxonomic classification.</title>
        <authorList>
            <person name="Goeker M."/>
        </authorList>
    </citation>
    <scope>NUCLEOTIDE SEQUENCE [LARGE SCALE GENOMIC DNA]</scope>
    <source>
        <strain evidence="6 7">DSM 12751</strain>
    </source>
</reference>
<dbReference type="CDD" id="cd08434">
    <property type="entry name" value="PBP2_GltC_like"/>
    <property type="match status" value="1"/>
</dbReference>
<keyword evidence="3" id="KW-0238">DNA-binding</keyword>
<evidence type="ECO:0000313" key="6">
    <source>
        <dbReference type="EMBL" id="MDQ0164489.1"/>
    </source>
</evidence>
<protein>
    <submittedName>
        <fullName evidence="6">LysR family transcriptional activator of glutamate synthase operon</fullName>
    </submittedName>
</protein>
<dbReference type="PRINTS" id="PR00039">
    <property type="entry name" value="HTHLYSR"/>
</dbReference>
<dbReference type="InterPro" id="IPR036390">
    <property type="entry name" value="WH_DNA-bd_sf"/>
</dbReference>
<name>A0ABT9VU36_9BACI</name>
<dbReference type="Proteomes" id="UP001235840">
    <property type="component" value="Unassembled WGS sequence"/>
</dbReference>
<gene>
    <name evidence="6" type="ORF">J2S11_000388</name>
</gene>
<proteinExistence type="inferred from homology"/>
<feature type="domain" description="HTH lysR-type" evidence="5">
    <location>
        <begin position="1"/>
        <end position="58"/>
    </location>
</feature>
<sequence length="296" mass="33378">MELRQLKYFIEVARLEHVTRAAEELLVAQSAVSKQISNLETELGVQLFVREGRNVRLTPIGKAFLERIKKVMAELDQAIQEVNEFMDPELGEIRLGFPHSLAAYTLPIVVSAFREKHPNVSFELRQGMYTQLLRDIIQGEIDLALVSPVPEKHPEVEGHVLFTEDIYALLPPQHVLAKEGSIRLEQLKQEPFVVFRSGFTMRTIVMEACEKAGFTPKIAFEGEETDTIRGLVAAGLGVGLLPAVAINESGPINPAYVKISEPEVTRTVGYITSRSRKLLPAERLFRIFLAEYYHRK</sequence>
<evidence type="ECO:0000259" key="5">
    <source>
        <dbReference type="PROSITE" id="PS50931"/>
    </source>
</evidence>
<dbReference type="InterPro" id="IPR005119">
    <property type="entry name" value="LysR_subst-bd"/>
</dbReference>
<evidence type="ECO:0000256" key="4">
    <source>
        <dbReference type="ARBA" id="ARBA00023163"/>
    </source>
</evidence>
<dbReference type="InterPro" id="IPR000847">
    <property type="entry name" value="LysR_HTH_N"/>
</dbReference>
<dbReference type="EMBL" id="JAUSTY010000001">
    <property type="protein sequence ID" value="MDQ0164489.1"/>
    <property type="molecule type" value="Genomic_DNA"/>
</dbReference>
<dbReference type="RefSeq" id="WP_307390145.1">
    <property type="nucleotide sequence ID" value="NZ_BAAADK010000021.1"/>
</dbReference>
<dbReference type="Pfam" id="PF03466">
    <property type="entry name" value="LysR_substrate"/>
    <property type="match status" value="1"/>
</dbReference>
<dbReference type="SUPFAM" id="SSF53850">
    <property type="entry name" value="Periplasmic binding protein-like II"/>
    <property type="match status" value="1"/>
</dbReference>